<sequence>MTVVTVNNGGRYPAVLITIIVISRKRAMWIAKSMAVGAIGVSSLSVPRRVGEGSRPGSGLAPIPHPDMAD</sequence>
<organism evidence="1">
    <name type="scientific">Magallana gigas</name>
    <name type="common">Pacific oyster</name>
    <name type="synonym">Crassostrea gigas</name>
    <dbReference type="NCBI Taxonomy" id="29159"/>
    <lineage>
        <taxon>Eukaryota</taxon>
        <taxon>Metazoa</taxon>
        <taxon>Spiralia</taxon>
        <taxon>Lophotrochozoa</taxon>
        <taxon>Mollusca</taxon>
        <taxon>Bivalvia</taxon>
        <taxon>Autobranchia</taxon>
        <taxon>Pteriomorphia</taxon>
        <taxon>Ostreida</taxon>
        <taxon>Ostreoidea</taxon>
        <taxon>Ostreidae</taxon>
        <taxon>Magallana</taxon>
    </lineage>
</organism>
<dbReference type="AlphaFoldDB" id="K1QHT6"/>
<proteinExistence type="predicted"/>
<evidence type="ECO:0000313" key="1">
    <source>
        <dbReference type="EMBL" id="EKC21176.1"/>
    </source>
</evidence>
<gene>
    <name evidence="1" type="ORF">CGI_10004447</name>
</gene>
<accession>K1QHT6</accession>
<protein>
    <submittedName>
        <fullName evidence="1">Uncharacterized protein</fullName>
    </submittedName>
</protein>
<dbReference type="HOGENOM" id="CLU_2760296_0_0_1"/>
<dbReference type="EMBL" id="JH817717">
    <property type="protein sequence ID" value="EKC21176.1"/>
    <property type="molecule type" value="Genomic_DNA"/>
</dbReference>
<name>K1QHT6_MAGGI</name>
<dbReference type="InParanoid" id="K1QHT6"/>
<reference evidence="1" key="1">
    <citation type="journal article" date="2012" name="Nature">
        <title>The oyster genome reveals stress adaptation and complexity of shell formation.</title>
        <authorList>
            <person name="Zhang G."/>
            <person name="Fang X."/>
            <person name="Guo X."/>
            <person name="Li L."/>
            <person name="Luo R."/>
            <person name="Xu F."/>
            <person name="Yang P."/>
            <person name="Zhang L."/>
            <person name="Wang X."/>
            <person name="Qi H."/>
            <person name="Xiong Z."/>
            <person name="Que H."/>
            <person name="Xie Y."/>
            <person name="Holland P.W."/>
            <person name="Paps J."/>
            <person name="Zhu Y."/>
            <person name="Wu F."/>
            <person name="Chen Y."/>
            <person name="Wang J."/>
            <person name="Peng C."/>
            <person name="Meng J."/>
            <person name="Yang L."/>
            <person name="Liu J."/>
            <person name="Wen B."/>
            <person name="Zhang N."/>
            <person name="Huang Z."/>
            <person name="Zhu Q."/>
            <person name="Feng Y."/>
            <person name="Mount A."/>
            <person name="Hedgecock D."/>
            <person name="Xu Z."/>
            <person name="Liu Y."/>
            <person name="Domazet-Loso T."/>
            <person name="Du Y."/>
            <person name="Sun X."/>
            <person name="Zhang S."/>
            <person name="Liu B."/>
            <person name="Cheng P."/>
            <person name="Jiang X."/>
            <person name="Li J."/>
            <person name="Fan D."/>
            <person name="Wang W."/>
            <person name="Fu W."/>
            <person name="Wang T."/>
            <person name="Wang B."/>
            <person name="Zhang J."/>
            <person name="Peng Z."/>
            <person name="Li Y."/>
            <person name="Li N."/>
            <person name="Wang J."/>
            <person name="Chen M."/>
            <person name="He Y."/>
            <person name="Tan F."/>
            <person name="Song X."/>
            <person name="Zheng Q."/>
            <person name="Huang R."/>
            <person name="Yang H."/>
            <person name="Du X."/>
            <person name="Chen L."/>
            <person name="Yang M."/>
            <person name="Gaffney P.M."/>
            <person name="Wang S."/>
            <person name="Luo L."/>
            <person name="She Z."/>
            <person name="Ming Y."/>
            <person name="Huang W."/>
            <person name="Zhang S."/>
            <person name="Huang B."/>
            <person name="Zhang Y."/>
            <person name="Qu T."/>
            <person name="Ni P."/>
            <person name="Miao G."/>
            <person name="Wang J."/>
            <person name="Wang Q."/>
            <person name="Steinberg C.E."/>
            <person name="Wang H."/>
            <person name="Li N."/>
            <person name="Qian L."/>
            <person name="Zhang G."/>
            <person name="Li Y."/>
            <person name="Yang H."/>
            <person name="Liu X."/>
            <person name="Wang J."/>
            <person name="Yin Y."/>
            <person name="Wang J."/>
        </authorList>
    </citation>
    <scope>NUCLEOTIDE SEQUENCE [LARGE SCALE GENOMIC DNA]</scope>
    <source>
        <strain evidence="1">05x7-T-G4-1.051#20</strain>
    </source>
</reference>